<dbReference type="SUPFAM" id="SSF55486">
    <property type="entry name" value="Metalloproteases ('zincins'), catalytic domain"/>
    <property type="match status" value="1"/>
</dbReference>
<dbReference type="InterPro" id="IPR024079">
    <property type="entry name" value="MetalloPept_cat_dom_sf"/>
</dbReference>
<protein>
    <recommendedName>
        <fullName evidence="7">Metalloendopeptidase</fullName>
        <ecNumber evidence="7">3.4.24.-</ecNumber>
    </recommendedName>
</protein>
<gene>
    <name evidence="9" type="ORF">DAPPUDRAFT_237842</name>
</gene>
<reference evidence="9 10" key="1">
    <citation type="journal article" date="2011" name="Science">
        <title>The ecoresponsive genome of Daphnia pulex.</title>
        <authorList>
            <person name="Colbourne J.K."/>
            <person name="Pfrender M.E."/>
            <person name="Gilbert D."/>
            <person name="Thomas W.K."/>
            <person name="Tucker A."/>
            <person name="Oakley T.H."/>
            <person name="Tokishita S."/>
            <person name="Aerts A."/>
            <person name="Arnold G.J."/>
            <person name="Basu M.K."/>
            <person name="Bauer D.J."/>
            <person name="Caceres C.E."/>
            <person name="Carmel L."/>
            <person name="Casola C."/>
            <person name="Choi J.H."/>
            <person name="Detter J.C."/>
            <person name="Dong Q."/>
            <person name="Dusheyko S."/>
            <person name="Eads B.D."/>
            <person name="Frohlich T."/>
            <person name="Geiler-Samerotte K.A."/>
            <person name="Gerlach D."/>
            <person name="Hatcher P."/>
            <person name="Jogdeo S."/>
            <person name="Krijgsveld J."/>
            <person name="Kriventseva E.V."/>
            <person name="Kultz D."/>
            <person name="Laforsch C."/>
            <person name="Lindquist E."/>
            <person name="Lopez J."/>
            <person name="Manak J.R."/>
            <person name="Muller J."/>
            <person name="Pangilinan J."/>
            <person name="Patwardhan R.P."/>
            <person name="Pitluck S."/>
            <person name="Pritham E.J."/>
            <person name="Rechtsteiner A."/>
            <person name="Rho M."/>
            <person name="Rogozin I.B."/>
            <person name="Sakarya O."/>
            <person name="Salamov A."/>
            <person name="Schaack S."/>
            <person name="Shapiro H."/>
            <person name="Shiga Y."/>
            <person name="Skalitzky C."/>
            <person name="Smith Z."/>
            <person name="Souvorov A."/>
            <person name="Sung W."/>
            <person name="Tang Z."/>
            <person name="Tsuchiya D."/>
            <person name="Tu H."/>
            <person name="Vos H."/>
            <person name="Wang M."/>
            <person name="Wolf Y.I."/>
            <person name="Yamagata H."/>
            <person name="Yamada T."/>
            <person name="Ye Y."/>
            <person name="Shaw J.R."/>
            <person name="Andrews J."/>
            <person name="Crease T.J."/>
            <person name="Tang H."/>
            <person name="Lucas S.M."/>
            <person name="Robertson H.M."/>
            <person name="Bork P."/>
            <person name="Koonin E.V."/>
            <person name="Zdobnov E.M."/>
            <person name="Grigoriev I.V."/>
            <person name="Lynch M."/>
            <person name="Boore J.L."/>
        </authorList>
    </citation>
    <scope>NUCLEOTIDE SEQUENCE [LARGE SCALE GENOMIC DNA]</scope>
</reference>
<dbReference type="KEGG" id="dpx:DAPPUDRAFT_237842"/>
<evidence type="ECO:0000256" key="4">
    <source>
        <dbReference type="ARBA" id="ARBA00022833"/>
    </source>
</evidence>
<dbReference type="GO" id="GO:0004222">
    <property type="term" value="F:metalloendopeptidase activity"/>
    <property type="evidence" value="ECO:0000318"/>
    <property type="project" value="GO_Central"/>
</dbReference>
<accession>E9G4J3</accession>
<dbReference type="PhylomeDB" id="E9G4J3"/>
<proteinExistence type="predicted"/>
<keyword evidence="4 6" id="KW-0862">Zinc</keyword>
<dbReference type="eggNOG" id="KOG3714">
    <property type="taxonomic scope" value="Eukaryota"/>
</dbReference>
<keyword evidence="3 6" id="KW-0378">Hydrolase</keyword>
<evidence type="ECO:0000256" key="6">
    <source>
        <dbReference type="PROSITE-ProRule" id="PRU01211"/>
    </source>
</evidence>
<dbReference type="PANTHER" id="PTHR10127:SF780">
    <property type="entry name" value="METALLOENDOPEPTIDASE"/>
    <property type="match status" value="1"/>
</dbReference>
<dbReference type="PANTHER" id="PTHR10127">
    <property type="entry name" value="DISCOIDIN, CUB, EGF, LAMININ , AND ZINC METALLOPROTEASE DOMAIN CONTAINING"/>
    <property type="match status" value="1"/>
</dbReference>
<dbReference type="STRING" id="6669.E9G4J3"/>
<keyword evidence="2 6" id="KW-0479">Metal-binding</keyword>
<evidence type="ECO:0000256" key="5">
    <source>
        <dbReference type="ARBA" id="ARBA00023049"/>
    </source>
</evidence>
<dbReference type="Pfam" id="PF01400">
    <property type="entry name" value="Astacin"/>
    <property type="match status" value="1"/>
</dbReference>
<feature type="binding site" evidence="6">
    <location>
        <position position="30"/>
    </location>
    <ligand>
        <name>Zn(2+)</name>
        <dbReference type="ChEBI" id="CHEBI:29105"/>
        <note>catalytic</note>
    </ligand>
</feature>
<evidence type="ECO:0000256" key="2">
    <source>
        <dbReference type="ARBA" id="ARBA00022723"/>
    </source>
</evidence>
<dbReference type="Gene3D" id="3.40.390.10">
    <property type="entry name" value="Collagenase (Catalytic Domain)"/>
    <property type="match status" value="1"/>
</dbReference>
<organism evidence="9 10">
    <name type="scientific">Daphnia pulex</name>
    <name type="common">Water flea</name>
    <dbReference type="NCBI Taxonomy" id="6669"/>
    <lineage>
        <taxon>Eukaryota</taxon>
        <taxon>Metazoa</taxon>
        <taxon>Ecdysozoa</taxon>
        <taxon>Arthropoda</taxon>
        <taxon>Crustacea</taxon>
        <taxon>Branchiopoda</taxon>
        <taxon>Diplostraca</taxon>
        <taxon>Cladocera</taxon>
        <taxon>Anomopoda</taxon>
        <taxon>Daphniidae</taxon>
        <taxon>Daphnia</taxon>
    </lineage>
</organism>
<dbReference type="GO" id="GO:0005615">
    <property type="term" value="C:extracellular space"/>
    <property type="evidence" value="ECO:0000318"/>
    <property type="project" value="GO_Central"/>
</dbReference>
<dbReference type="GO" id="GO:0006508">
    <property type="term" value="P:proteolysis"/>
    <property type="evidence" value="ECO:0007669"/>
    <property type="project" value="UniProtKB-KW"/>
</dbReference>
<dbReference type="PRINTS" id="PR00480">
    <property type="entry name" value="ASTACIN"/>
</dbReference>
<feature type="domain" description="Peptidase M12A" evidence="8">
    <location>
        <begin position="1"/>
        <end position="90"/>
    </location>
</feature>
<dbReference type="InParanoid" id="E9G4J3"/>
<comment type="cofactor">
    <cofactor evidence="6 7">
        <name>Zn(2+)</name>
        <dbReference type="ChEBI" id="CHEBI:29105"/>
    </cofactor>
    <text evidence="6 7">Binds 1 zinc ion per subunit.</text>
</comment>
<feature type="active site" evidence="6">
    <location>
        <position position="31"/>
    </location>
</feature>
<evidence type="ECO:0000256" key="3">
    <source>
        <dbReference type="ARBA" id="ARBA00022801"/>
    </source>
</evidence>
<keyword evidence="10" id="KW-1185">Reference proteome</keyword>
<comment type="caution">
    <text evidence="6">Lacks conserved residue(s) required for the propagation of feature annotation.</text>
</comment>
<dbReference type="MEROPS" id="M12.A14"/>
<keyword evidence="1 6" id="KW-0645">Protease</keyword>
<evidence type="ECO:0000256" key="1">
    <source>
        <dbReference type="ARBA" id="ARBA00022670"/>
    </source>
</evidence>
<dbReference type="HOGENOM" id="CLU_2443046_0_0_1"/>
<sequence>MEQQLEIGRLGGVQYVSLIVALDCLQYVMHEIMHGIGFWHEQQREDRDQYVNVFYENLIADVHNVSYGIRSTATGLANNLNTPYDYSKSN</sequence>
<dbReference type="AlphaFoldDB" id="E9G4J3"/>
<dbReference type="PROSITE" id="PS51864">
    <property type="entry name" value="ASTACIN"/>
    <property type="match status" value="1"/>
</dbReference>
<evidence type="ECO:0000313" key="10">
    <source>
        <dbReference type="Proteomes" id="UP000000305"/>
    </source>
</evidence>
<dbReference type="EMBL" id="GL732532">
    <property type="protein sequence ID" value="EFX85313.1"/>
    <property type="molecule type" value="Genomic_DNA"/>
</dbReference>
<dbReference type="OrthoDB" id="291007at2759"/>
<dbReference type="GO" id="GO:0008270">
    <property type="term" value="F:zinc ion binding"/>
    <property type="evidence" value="ECO:0007669"/>
    <property type="project" value="UniProtKB-UniRule"/>
</dbReference>
<evidence type="ECO:0000256" key="7">
    <source>
        <dbReference type="RuleBase" id="RU361183"/>
    </source>
</evidence>
<keyword evidence="5 6" id="KW-0482">Metalloprotease</keyword>
<dbReference type="InterPro" id="IPR001506">
    <property type="entry name" value="Peptidase_M12A"/>
</dbReference>
<evidence type="ECO:0000259" key="8">
    <source>
        <dbReference type="PROSITE" id="PS51864"/>
    </source>
</evidence>
<feature type="binding site" evidence="6">
    <location>
        <position position="40"/>
    </location>
    <ligand>
        <name>Zn(2+)</name>
        <dbReference type="ChEBI" id="CHEBI:29105"/>
        <note>catalytic</note>
    </ligand>
</feature>
<name>E9G4J3_DAPPU</name>
<dbReference type="Proteomes" id="UP000000305">
    <property type="component" value="Unassembled WGS sequence"/>
</dbReference>
<dbReference type="EC" id="3.4.24.-" evidence="7"/>
<evidence type="ECO:0000313" key="9">
    <source>
        <dbReference type="EMBL" id="EFX85313.1"/>
    </source>
</evidence>
<feature type="binding site" evidence="6">
    <location>
        <position position="34"/>
    </location>
    <ligand>
        <name>Zn(2+)</name>
        <dbReference type="ChEBI" id="CHEBI:29105"/>
        <note>catalytic</note>
    </ligand>
</feature>